<dbReference type="EMBL" id="KI894023">
    <property type="protein sequence ID" value="OCF23736.1"/>
    <property type="molecule type" value="Genomic_DNA"/>
</dbReference>
<dbReference type="GeneID" id="30211119"/>
<reference evidence="2" key="3">
    <citation type="submission" date="2014-01" db="EMBL/GenBank/DDBJ databases">
        <title>Evolution of pathogenesis and genome organization in the Tremellales.</title>
        <authorList>
            <person name="Cuomo C."/>
            <person name="Litvintseva A."/>
            <person name="Heitman J."/>
            <person name="Chen Y."/>
            <person name="Sun S."/>
            <person name="Springer D."/>
            <person name="Dromer F."/>
            <person name="Young S."/>
            <person name="Zeng Q."/>
            <person name="Chapman S."/>
            <person name="Gujja S."/>
            <person name="Saif S."/>
            <person name="Birren B."/>
        </authorList>
    </citation>
    <scope>NUCLEOTIDE SEQUENCE</scope>
    <source>
        <strain evidence="2">CBS 10118</strain>
    </source>
</reference>
<keyword evidence="4" id="KW-1185">Reference proteome</keyword>
<evidence type="ECO:0000313" key="2">
    <source>
        <dbReference type="EMBL" id="OCF23736.1"/>
    </source>
</evidence>
<accession>A0A1B9FY87</accession>
<feature type="region of interest" description="Disordered" evidence="1">
    <location>
        <begin position="1"/>
        <end position="41"/>
    </location>
</feature>
<sequence>MTGSSDANDINDTFSQATTLNGNAGYASPERPRFTLPDDQSRATQALTTTTALGTGTVATIGAGHSHMTQPSSAYRTRPFSGYQSGTECASDIACAFVTASITAGAAFAALTACLARGNDCSNPY</sequence>
<reference evidence="3" key="2">
    <citation type="submission" date="2013-07" db="EMBL/GenBank/DDBJ databases">
        <authorList>
            <consortium name="The Broad Institute Genome Sequencing Platform"/>
            <person name="Cuomo C."/>
            <person name="Litvintseva A."/>
            <person name="Chen Y."/>
            <person name="Heitman J."/>
            <person name="Sun S."/>
            <person name="Springer D."/>
            <person name="Dromer F."/>
            <person name="Young S.K."/>
            <person name="Zeng Q."/>
            <person name="Gargeya S."/>
            <person name="Fitzgerald M."/>
            <person name="Abouelleil A."/>
            <person name="Alvarado L."/>
            <person name="Berlin A.M."/>
            <person name="Chapman S.B."/>
            <person name="Dewar J."/>
            <person name="Goldberg J."/>
            <person name="Griggs A."/>
            <person name="Gujja S."/>
            <person name="Hansen M."/>
            <person name="Howarth C."/>
            <person name="Imamovic A."/>
            <person name="Larimer J."/>
            <person name="McCowan C."/>
            <person name="Murphy C."/>
            <person name="Pearson M."/>
            <person name="Priest M."/>
            <person name="Roberts A."/>
            <person name="Saif S."/>
            <person name="Shea T."/>
            <person name="Sykes S."/>
            <person name="Wortman J."/>
            <person name="Nusbaum C."/>
            <person name="Birren B."/>
        </authorList>
    </citation>
    <scope>NUCLEOTIDE SEQUENCE</scope>
    <source>
        <strain evidence="3">CBS 10118</strain>
    </source>
</reference>
<dbReference type="RefSeq" id="XP_019044806.1">
    <property type="nucleotide sequence ID" value="XM_019193329.1"/>
</dbReference>
<dbReference type="Proteomes" id="UP000092730">
    <property type="component" value="Chromosome 6"/>
</dbReference>
<reference evidence="3" key="4">
    <citation type="submission" date="2024-02" db="EMBL/GenBank/DDBJ databases">
        <title>Comparative genomics of Cryptococcus and Kwoniella reveals pathogenesis evolution and contrasting modes of karyotype evolution via chromosome fusion or intercentromeric recombination.</title>
        <authorList>
            <person name="Coelho M.A."/>
            <person name="David-Palma M."/>
            <person name="Shea T."/>
            <person name="Bowers K."/>
            <person name="McGinley-Smith S."/>
            <person name="Mohammad A.W."/>
            <person name="Gnirke A."/>
            <person name="Yurkov A.M."/>
            <person name="Nowrousian M."/>
            <person name="Sun S."/>
            <person name="Cuomo C.A."/>
            <person name="Heitman J."/>
        </authorList>
    </citation>
    <scope>NUCLEOTIDE SEQUENCE</scope>
    <source>
        <strain evidence="3">CBS 10118</strain>
    </source>
</reference>
<evidence type="ECO:0000256" key="1">
    <source>
        <dbReference type="SAM" id="MobiDB-lite"/>
    </source>
</evidence>
<protein>
    <submittedName>
        <fullName evidence="2">Uncharacterized protein</fullName>
    </submittedName>
</protein>
<dbReference type="EMBL" id="CP144546">
    <property type="protein sequence ID" value="WVW85501.1"/>
    <property type="molecule type" value="Genomic_DNA"/>
</dbReference>
<name>A0A1B9FY87_9TREE</name>
<organism evidence="2">
    <name type="scientific">Kwoniella bestiolae CBS 10118</name>
    <dbReference type="NCBI Taxonomy" id="1296100"/>
    <lineage>
        <taxon>Eukaryota</taxon>
        <taxon>Fungi</taxon>
        <taxon>Dikarya</taxon>
        <taxon>Basidiomycota</taxon>
        <taxon>Agaricomycotina</taxon>
        <taxon>Tremellomycetes</taxon>
        <taxon>Tremellales</taxon>
        <taxon>Cryptococcaceae</taxon>
        <taxon>Kwoniella</taxon>
    </lineage>
</organism>
<dbReference type="KEGG" id="kbi:30211119"/>
<dbReference type="VEuPathDB" id="FungiDB:I302_06720"/>
<reference evidence="2" key="1">
    <citation type="submission" date="2013-07" db="EMBL/GenBank/DDBJ databases">
        <title>The Genome Sequence of Cryptococcus bestiolae CBS10118.</title>
        <authorList>
            <consortium name="The Broad Institute Genome Sequencing Platform"/>
            <person name="Cuomo C."/>
            <person name="Litvintseva A."/>
            <person name="Chen Y."/>
            <person name="Heitman J."/>
            <person name="Sun S."/>
            <person name="Springer D."/>
            <person name="Dromer F."/>
            <person name="Young S.K."/>
            <person name="Zeng Q."/>
            <person name="Gargeya S."/>
            <person name="Fitzgerald M."/>
            <person name="Abouelleil A."/>
            <person name="Alvarado L."/>
            <person name="Berlin A.M."/>
            <person name="Chapman S.B."/>
            <person name="Dewar J."/>
            <person name="Goldberg J."/>
            <person name="Griggs A."/>
            <person name="Gujja S."/>
            <person name="Hansen M."/>
            <person name="Howarth C."/>
            <person name="Imamovic A."/>
            <person name="Larimer J."/>
            <person name="McCowan C."/>
            <person name="Murphy C."/>
            <person name="Pearson M."/>
            <person name="Priest M."/>
            <person name="Roberts A."/>
            <person name="Saif S."/>
            <person name="Shea T."/>
            <person name="Sykes S."/>
            <person name="Wortman J."/>
            <person name="Nusbaum C."/>
            <person name="Birren B."/>
        </authorList>
    </citation>
    <scope>NUCLEOTIDE SEQUENCE [LARGE SCALE GENOMIC DNA]</scope>
    <source>
        <strain evidence="2">CBS 10118</strain>
    </source>
</reference>
<feature type="compositionally biased region" description="Polar residues" evidence="1">
    <location>
        <begin position="1"/>
        <end position="22"/>
    </location>
</feature>
<evidence type="ECO:0000313" key="3">
    <source>
        <dbReference type="EMBL" id="WVW85501.1"/>
    </source>
</evidence>
<gene>
    <name evidence="2" type="ORF">I302_06720</name>
    <name evidence="3" type="ORF">I302_107539</name>
</gene>
<evidence type="ECO:0000313" key="4">
    <source>
        <dbReference type="Proteomes" id="UP000092730"/>
    </source>
</evidence>
<proteinExistence type="predicted"/>
<dbReference type="AlphaFoldDB" id="A0A1B9FY87"/>